<comment type="subcellular location">
    <subcellularLocation>
        <location evidence="2">Cytoplasm</location>
    </subcellularLocation>
    <subcellularLocation>
        <location evidence="1">Nucleus</location>
    </subcellularLocation>
</comment>
<proteinExistence type="inferred from homology"/>
<dbReference type="HOGENOM" id="CLU_073622_0_0_1"/>
<comment type="similarity">
    <text evidence="3">Belongs to the LOT5 family.</text>
</comment>
<dbReference type="OMA" id="NSCIIIW"/>
<sequence length="294" mass="32756">MQANIVSQKMSCQIANIKPNVENVIPYTVFKRTQPRTLQSPLHLADLSDQSILYGGGRDFILTLLNGQDGHSLECVELFILNSCIILWFNVLGHGLEVPYTSVMFHAVATHNGTAEEGHSIELVLTLERDTVLDQFFPVPPSELQAAAVAVSSNPGNISTVGIVLYPKYSMYERHYNSEIETLFTFMDFGMNRGDDLVKNCHNALAVGMDLHWDAFRDDDGIDKESVADEPAAAFSGISDFIQNTRFQNTGFADDLDTDADLSGFVNRDKTQASMTLRFQLENRISGRKNQRNL</sequence>
<evidence type="ECO:0000256" key="4">
    <source>
        <dbReference type="ARBA" id="ARBA00015935"/>
    </source>
</evidence>
<accession>J7R5R2</accession>
<dbReference type="OrthoDB" id="19714at2759"/>
<dbReference type="InterPro" id="IPR039924">
    <property type="entry name" value="ICln/Lot5/Saf5"/>
</dbReference>
<dbReference type="RefSeq" id="XP_022464441.1">
    <property type="nucleotide sequence ID" value="XM_022607890.1"/>
</dbReference>
<evidence type="ECO:0000256" key="3">
    <source>
        <dbReference type="ARBA" id="ARBA00006172"/>
    </source>
</evidence>
<gene>
    <name evidence="7" type="primary">KNAG0D04500</name>
    <name evidence="7" type="ordered locus">KNAG_0D04500</name>
</gene>
<evidence type="ECO:0000256" key="6">
    <source>
        <dbReference type="ARBA" id="ARBA00023242"/>
    </source>
</evidence>
<reference evidence="8" key="2">
    <citation type="submission" date="2012-08" db="EMBL/GenBank/DDBJ databases">
        <title>Genome sequence of Kazachstania naganishii.</title>
        <authorList>
            <person name="Gordon J.L."/>
            <person name="Armisen D."/>
            <person name="Proux-Wera E."/>
            <person name="OhEigeartaigh S.S."/>
            <person name="Byrne K.P."/>
            <person name="Wolfe K.H."/>
        </authorList>
    </citation>
    <scope>NUCLEOTIDE SEQUENCE [LARGE SCALE GENOMIC DNA]</scope>
    <source>
        <strain evidence="8">ATCC MYA-139 / BCRC 22969 / CBS 8797 / CCRC 22969 / KCTC 17520 / NBRC 10181 / NCYC 3082</strain>
    </source>
</reference>
<dbReference type="eggNOG" id="ENOG502RY1I">
    <property type="taxonomic scope" value="Eukaryota"/>
</dbReference>
<reference evidence="7 8" key="1">
    <citation type="journal article" date="2011" name="Proc. Natl. Acad. Sci. U.S.A.">
        <title>Evolutionary erosion of yeast sex chromosomes by mating-type switching accidents.</title>
        <authorList>
            <person name="Gordon J.L."/>
            <person name="Armisen D."/>
            <person name="Proux-Wera E."/>
            <person name="Oheigeartaigh S.S."/>
            <person name="Byrne K.P."/>
            <person name="Wolfe K.H."/>
        </authorList>
    </citation>
    <scope>NUCLEOTIDE SEQUENCE [LARGE SCALE GENOMIC DNA]</scope>
    <source>
        <strain evidence="8">ATCC MYA-139 / BCRC 22969 / CBS 8797 / CCRC 22969 / KCTC 17520 / NBRC 10181 / NCYC 3082</strain>
    </source>
</reference>
<keyword evidence="6" id="KW-0539">Nucleus</keyword>
<evidence type="ECO:0000256" key="1">
    <source>
        <dbReference type="ARBA" id="ARBA00004123"/>
    </source>
</evidence>
<name>J7R5R2_HUIN7</name>
<organism evidence="7 8">
    <name type="scientific">Huiozyma naganishii (strain ATCC MYA-139 / BCRC 22969 / CBS 8797 / KCTC 17520 / NBRC 10181 / NCYC 3082 / Yp74L-3)</name>
    <name type="common">Yeast</name>
    <name type="synonym">Kazachstania naganishii</name>
    <dbReference type="NCBI Taxonomy" id="1071383"/>
    <lineage>
        <taxon>Eukaryota</taxon>
        <taxon>Fungi</taxon>
        <taxon>Dikarya</taxon>
        <taxon>Ascomycota</taxon>
        <taxon>Saccharomycotina</taxon>
        <taxon>Saccharomycetes</taxon>
        <taxon>Saccharomycetales</taxon>
        <taxon>Saccharomycetaceae</taxon>
        <taxon>Huiozyma</taxon>
    </lineage>
</organism>
<protein>
    <recommendedName>
        <fullName evidence="4">Protein LOT5</fullName>
    </recommendedName>
</protein>
<dbReference type="EMBL" id="HE978317">
    <property type="protein sequence ID" value="CCK70195.1"/>
    <property type="molecule type" value="Genomic_DNA"/>
</dbReference>
<dbReference type="GeneID" id="34525884"/>
<dbReference type="GO" id="GO:0005737">
    <property type="term" value="C:cytoplasm"/>
    <property type="evidence" value="ECO:0007669"/>
    <property type="project" value="UniProtKB-SubCell"/>
</dbReference>
<dbReference type="Pfam" id="PF03517">
    <property type="entry name" value="Voldacs"/>
    <property type="match status" value="1"/>
</dbReference>
<evidence type="ECO:0000313" key="7">
    <source>
        <dbReference type="EMBL" id="CCK70195.1"/>
    </source>
</evidence>
<evidence type="ECO:0000256" key="5">
    <source>
        <dbReference type="ARBA" id="ARBA00022490"/>
    </source>
</evidence>
<keyword evidence="5" id="KW-0963">Cytoplasm</keyword>
<dbReference type="Proteomes" id="UP000006310">
    <property type="component" value="Chromosome 4"/>
</dbReference>
<dbReference type="AlphaFoldDB" id="J7R5R2"/>
<keyword evidence="8" id="KW-1185">Reference proteome</keyword>
<evidence type="ECO:0000256" key="2">
    <source>
        <dbReference type="ARBA" id="ARBA00004496"/>
    </source>
</evidence>
<dbReference type="GO" id="GO:0005634">
    <property type="term" value="C:nucleus"/>
    <property type="evidence" value="ECO:0007669"/>
    <property type="project" value="UniProtKB-SubCell"/>
</dbReference>
<dbReference type="KEGG" id="kng:KNAG_0D04500"/>
<dbReference type="STRING" id="1071383.J7R5R2"/>
<evidence type="ECO:0000313" key="8">
    <source>
        <dbReference type="Proteomes" id="UP000006310"/>
    </source>
</evidence>